<gene>
    <name evidence="10" type="ORF">DFP86_10583</name>
</gene>
<keyword evidence="3" id="KW-0813">Transport</keyword>
<dbReference type="Gene3D" id="1.20.1250.20">
    <property type="entry name" value="MFS general substrate transporter like domains"/>
    <property type="match status" value="1"/>
</dbReference>
<feature type="domain" description="Major facilitator superfamily (MFS) profile" evidence="9">
    <location>
        <begin position="19"/>
        <end position="401"/>
    </location>
</feature>
<comment type="subcellular location">
    <subcellularLocation>
        <location evidence="1">Cell membrane</location>
        <topology evidence="1">Multi-pass membrane protein</topology>
    </subcellularLocation>
</comment>
<dbReference type="OrthoDB" id="63984at2"/>
<evidence type="ECO:0000256" key="8">
    <source>
        <dbReference type="SAM" id="Phobius"/>
    </source>
</evidence>
<keyword evidence="11" id="KW-1185">Reference proteome</keyword>
<feature type="transmembrane region" description="Helical" evidence="8">
    <location>
        <begin position="27"/>
        <end position="45"/>
    </location>
</feature>
<evidence type="ECO:0000256" key="2">
    <source>
        <dbReference type="ARBA" id="ARBA00008335"/>
    </source>
</evidence>
<feature type="transmembrane region" description="Helical" evidence="8">
    <location>
        <begin position="351"/>
        <end position="370"/>
    </location>
</feature>
<evidence type="ECO:0000256" key="7">
    <source>
        <dbReference type="ARBA" id="ARBA00023136"/>
    </source>
</evidence>
<evidence type="ECO:0000313" key="11">
    <source>
        <dbReference type="Proteomes" id="UP000295611"/>
    </source>
</evidence>
<keyword evidence="5 8" id="KW-0812">Transmembrane</keyword>
<dbReference type="EMBL" id="SNZP01000005">
    <property type="protein sequence ID" value="TDR80228.1"/>
    <property type="molecule type" value="Genomic_DNA"/>
</dbReference>
<dbReference type="Proteomes" id="UP000295611">
    <property type="component" value="Unassembled WGS sequence"/>
</dbReference>
<dbReference type="RefSeq" id="WP_133679648.1">
    <property type="nucleotide sequence ID" value="NZ_SNZP01000005.1"/>
</dbReference>
<dbReference type="SUPFAM" id="SSF103473">
    <property type="entry name" value="MFS general substrate transporter"/>
    <property type="match status" value="1"/>
</dbReference>
<keyword evidence="7 8" id="KW-0472">Membrane</keyword>
<feature type="transmembrane region" description="Helical" evidence="8">
    <location>
        <begin position="175"/>
        <end position="194"/>
    </location>
</feature>
<feature type="transmembrane region" description="Helical" evidence="8">
    <location>
        <begin position="259"/>
        <end position="280"/>
    </location>
</feature>
<dbReference type="CDD" id="cd17324">
    <property type="entry name" value="MFS_NepI_like"/>
    <property type="match status" value="1"/>
</dbReference>
<feature type="transmembrane region" description="Helical" evidence="8">
    <location>
        <begin position="114"/>
        <end position="136"/>
    </location>
</feature>
<dbReference type="AlphaFoldDB" id="A0A4R7B6F7"/>
<evidence type="ECO:0000313" key="10">
    <source>
        <dbReference type="EMBL" id="TDR80228.1"/>
    </source>
</evidence>
<dbReference type="InterPro" id="IPR011701">
    <property type="entry name" value="MFS"/>
</dbReference>
<organism evidence="10 11">
    <name type="scientific">Paludibacterium purpuratum</name>
    <dbReference type="NCBI Taxonomy" id="1144873"/>
    <lineage>
        <taxon>Bacteria</taxon>
        <taxon>Pseudomonadati</taxon>
        <taxon>Pseudomonadota</taxon>
        <taxon>Betaproteobacteria</taxon>
        <taxon>Neisseriales</taxon>
        <taxon>Chromobacteriaceae</taxon>
        <taxon>Paludibacterium</taxon>
    </lineage>
</organism>
<comment type="caution">
    <text evidence="10">The sequence shown here is derived from an EMBL/GenBank/DDBJ whole genome shotgun (WGS) entry which is preliminary data.</text>
</comment>
<feature type="transmembrane region" description="Helical" evidence="8">
    <location>
        <begin position="148"/>
        <end position="169"/>
    </location>
</feature>
<dbReference type="Pfam" id="PF07690">
    <property type="entry name" value="MFS_1"/>
    <property type="match status" value="2"/>
</dbReference>
<evidence type="ECO:0000256" key="5">
    <source>
        <dbReference type="ARBA" id="ARBA00022692"/>
    </source>
</evidence>
<sequence>MTTPSSSSTSSKLVAGSPAFWRSARGMFAGGFGTFAMLYCLQPLMPQFSQAFGVSAAQASGVVSASTASLALGLLPASWLADRVGRKPLMVAALSLSALLTLGCALASSFGQLLVLRALVGLALAGLPATAMAYLAEEMEPASLGRVMGLYVGGNALGGMGGRLLAALVVERYSWRVALVLIGVLGVLTALVFWRNLAPSRHFRPLRGSLGGMWRDARAHAGDAGLPWLFFTSFALMGCFVSVYNYLGYRLAAPPYSLSPGTIGLVFALYMVGSLASAWGGRLSDRLGRRNVLWLTQCIVLTGLGLTLAVPLVAIVAGLTLCTVGFFAGHSVASSWVGLRARQGRALASALYLACYYLGGSIVGSASGVAFGMYGWHGVIGLLALVQLAALAAALRLRQVQPLPRPPS</sequence>
<dbReference type="PROSITE" id="PS50850">
    <property type="entry name" value="MFS"/>
    <property type="match status" value="1"/>
</dbReference>
<dbReference type="GO" id="GO:0005886">
    <property type="term" value="C:plasma membrane"/>
    <property type="evidence" value="ECO:0007669"/>
    <property type="project" value="UniProtKB-SubCell"/>
</dbReference>
<evidence type="ECO:0000259" key="9">
    <source>
        <dbReference type="PROSITE" id="PS50850"/>
    </source>
</evidence>
<reference evidence="10 11" key="1">
    <citation type="submission" date="2019-03" db="EMBL/GenBank/DDBJ databases">
        <title>Genomic Encyclopedia of Type Strains, Phase III (KMG-III): the genomes of soil and plant-associated and newly described type strains.</title>
        <authorList>
            <person name="Whitman W."/>
        </authorList>
    </citation>
    <scope>NUCLEOTIDE SEQUENCE [LARGE SCALE GENOMIC DNA]</scope>
    <source>
        <strain evidence="10 11">CECT 8976</strain>
    </source>
</reference>
<evidence type="ECO:0000256" key="1">
    <source>
        <dbReference type="ARBA" id="ARBA00004651"/>
    </source>
</evidence>
<evidence type="ECO:0000256" key="6">
    <source>
        <dbReference type="ARBA" id="ARBA00022989"/>
    </source>
</evidence>
<protein>
    <submittedName>
        <fullName evidence="10">YNFM family putative membrane transporter</fullName>
    </submittedName>
</protein>
<dbReference type="InterPro" id="IPR005829">
    <property type="entry name" value="Sugar_transporter_CS"/>
</dbReference>
<dbReference type="PROSITE" id="PS00216">
    <property type="entry name" value="SUGAR_TRANSPORT_1"/>
    <property type="match status" value="2"/>
</dbReference>
<dbReference type="InterPro" id="IPR036259">
    <property type="entry name" value="MFS_trans_sf"/>
</dbReference>
<feature type="transmembrane region" description="Helical" evidence="8">
    <location>
        <begin position="89"/>
        <end position="108"/>
    </location>
</feature>
<feature type="transmembrane region" description="Helical" evidence="8">
    <location>
        <begin position="376"/>
        <end position="395"/>
    </location>
</feature>
<dbReference type="InterPro" id="IPR020846">
    <property type="entry name" value="MFS_dom"/>
</dbReference>
<keyword evidence="6 8" id="KW-1133">Transmembrane helix</keyword>
<dbReference type="PANTHER" id="PTHR43271">
    <property type="entry name" value="BLL2771 PROTEIN"/>
    <property type="match status" value="1"/>
</dbReference>
<evidence type="ECO:0000256" key="3">
    <source>
        <dbReference type="ARBA" id="ARBA00022448"/>
    </source>
</evidence>
<feature type="transmembrane region" description="Helical" evidence="8">
    <location>
        <begin position="57"/>
        <end position="77"/>
    </location>
</feature>
<dbReference type="PANTHER" id="PTHR43271:SF1">
    <property type="entry name" value="INNER MEMBRANE TRANSPORT PROTEIN YNFM"/>
    <property type="match status" value="1"/>
</dbReference>
<keyword evidence="4" id="KW-1003">Cell membrane</keyword>
<feature type="transmembrane region" description="Helical" evidence="8">
    <location>
        <begin position="228"/>
        <end position="247"/>
    </location>
</feature>
<evidence type="ECO:0000256" key="4">
    <source>
        <dbReference type="ARBA" id="ARBA00022475"/>
    </source>
</evidence>
<name>A0A4R7B6F7_9NEIS</name>
<feature type="transmembrane region" description="Helical" evidence="8">
    <location>
        <begin position="292"/>
        <end position="310"/>
    </location>
</feature>
<proteinExistence type="inferred from homology"/>
<accession>A0A4R7B6F7</accession>
<comment type="similarity">
    <text evidence="2">Belongs to the major facilitator superfamily.</text>
</comment>
<feature type="transmembrane region" description="Helical" evidence="8">
    <location>
        <begin position="316"/>
        <end position="339"/>
    </location>
</feature>
<dbReference type="GO" id="GO:0022857">
    <property type="term" value="F:transmembrane transporter activity"/>
    <property type="evidence" value="ECO:0007669"/>
    <property type="project" value="InterPro"/>
</dbReference>